<dbReference type="GeneID" id="114075372"/>
<evidence type="ECO:0000313" key="2">
    <source>
        <dbReference type="Proteomes" id="UP000694930"/>
    </source>
</evidence>
<keyword evidence="1" id="KW-0812">Transmembrane</keyword>
<accession>A0ABM1V1L3</accession>
<proteinExistence type="predicted"/>
<sequence length="356" mass="38894">MEGHIMEECRDLEDKIQQLIDTKAVCLEDFSTKKVQIYANYRQSRLLNGCSLAYKQRLSNSRLLTLSFGHPATVQTSMEILSDSTRYCDQPILQLGSCLLFFSFPFVLPFFSGEGSQTPAQPHLSPPSPSLLLPSSFPPPSRGCSSLSLPPLPVATLSLLLSFPSLSLSVASPLSLPFSFSGDPPVFYCHCLTNSYPSPAFLSSLLSSSPSRFTLVSLSLFFPSFSPCSPPLSPLPLPLVFFSCFAGTSPGAADRWQGLGGAAPSLRPASSCKEENLRPATSAASSSTRRVPARNGHRIPANNVEAFEFIKTDLDRSVQVLNLEFKMLKICLAEIVDEALFILLLYICLLVLYFFL</sequence>
<reference evidence="2" key="1">
    <citation type="journal article" date="2014" name="Nat. Genet.">
        <title>The genome of the stress-tolerant wild tomato species Solanum pennellii.</title>
        <authorList>
            <person name="Bolger A."/>
            <person name="Scossa F."/>
            <person name="Bolger M.E."/>
            <person name="Lanz C."/>
            <person name="Maumus F."/>
            <person name="Tohge T."/>
            <person name="Quesneville H."/>
            <person name="Alseekh S."/>
            <person name="Sorensen I."/>
            <person name="Lichtenstein G."/>
            <person name="Fich E.A."/>
            <person name="Conte M."/>
            <person name="Keller H."/>
            <person name="Schneeberger K."/>
            <person name="Schwacke R."/>
            <person name="Ofner I."/>
            <person name="Vrebalov J."/>
            <person name="Xu Y."/>
            <person name="Osorio S."/>
            <person name="Aflitos S.A."/>
            <person name="Schijlen E."/>
            <person name="Jimenez-Gomez J.M."/>
            <person name="Ryngajllo M."/>
            <person name="Kimura S."/>
            <person name="Kumar R."/>
            <person name="Koenig D."/>
            <person name="Headland L.R."/>
            <person name="Maloof J.N."/>
            <person name="Sinha N."/>
            <person name="van Ham R.C."/>
            <person name="Lankhorst R.K."/>
            <person name="Mao L."/>
            <person name="Vogel A."/>
            <person name="Arsova B."/>
            <person name="Panstruga R."/>
            <person name="Fei Z."/>
            <person name="Rose J.K."/>
            <person name="Zamir D."/>
            <person name="Carrari F."/>
            <person name="Giovannoni J.J."/>
            <person name="Weigel D."/>
            <person name="Usadel B."/>
            <person name="Fernie A.R."/>
        </authorList>
    </citation>
    <scope>NUCLEOTIDE SEQUENCE [LARGE SCALE GENOMIC DNA]</scope>
    <source>
        <strain evidence="2">cv. LA0716</strain>
    </source>
</reference>
<gene>
    <name evidence="3" type="primary">LOC114075372</name>
</gene>
<name>A0ABM1V1L3_SOLPN</name>
<keyword evidence="2" id="KW-1185">Reference proteome</keyword>
<organism evidence="2 3">
    <name type="scientific">Solanum pennellii</name>
    <name type="common">Tomato</name>
    <name type="synonym">Lycopersicon pennellii</name>
    <dbReference type="NCBI Taxonomy" id="28526"/>
    <lineage>
        <taxon>Eukaryota</taxon>
        <taxon>Viridiplantae</taxon>
        <taxon>Streptophyta</taxon>
        <taxon>Embryophyta</taxon>
        <taxon>Tracheophyta</taxon>
        <taxon>Spermatophyta</taxon>
        <taxon>Magnoliopsida</taxon>
        <taxon>eudicotyledons</taxon>
        <taxon>Gunneridae</taxon>
        <taxon>Pentapetalae</taxon>
        <taxon>asterids</taxon>
        <taxon>lamiids</taxon>
        <taxon>Solanales</taxon>
        <taxon>Solanaceae</taxon>
        <taxon>Solanoideae</taxon>
        <taxon>Solaneae</taxon>
        <taxon>Solanum</taxon>
        <taxon>Solanum subgen. Lycopersicon</taxon>
    </lineage>
</organism>
<reference evidence="3" key="2">
    <citation type="submission" date="2025-08" db="UniProtKB">
        <authorList>
            <consortium name="RefSeq"/>
        </authorList>
    </citation>
    <scope>IDENTIFICATION</scope>
</reference>
<dbReference type="RefSeq" id="XP_027769631.1">
    <property type="nucleotide sequence ID" value="XM_027913830.1"/>
</dbReference>
<keyword evidence="1" id="KW-1133">Transmembrane helix</keyword>
<feature type="transmembrane region" description="Helical" evidence="1">
    <location>
        <begin position="335"/>
        <end position="355"/>
    </location>
</feature>
<keyword evidence="1" id="KW-0472">Membrane</keyword>
<dbReference type="Proteomes" id="UP000694930">
    <property type="component" value="Chromosome 12"/>
</dbReference>
<evidence type="ECO:0000313" key="3">
    <source>
        <dbReference type="RefSeq" id="XP_027769631.1"/>
    </source>
</evidence>
<evidence type="ECO:0000256" key="1">
    <source>
        <dbReference type="SAM" id="Phobius"/>
    </source>
</evidence>
<protein>
    <submittedName>
        <fullName evidence="3">Uncharacterized protein LOC114075372</fullName>
    </submittedName>
</protein>